<evidence type="ECO:0000313" key="3">
    <source>
        <dbReference type="Proteomes" id="UP000440578"/>
    </source>
</evidence>
<feature type="region of interest" description="Disordered" evidence="1">
    <location>
        <begin position="1"/>
        <end position="23"/>
    </location>
</feature>
<proteinExistence type="predicted"/>
<dbReference type="EMBL" id="VIIS01000120">
    <property type="protein sequence ID" value="KAF0313026.1"/>
    <property type="molecule type" value="Genomic_DNA"/>
</dbReference>
<sequence>MFDVNQLLPEAGEPKPPPSLRPKQCHLKRLPSPNDKYNQYQRCLQHNIDLLFPLFSKNKNITSTFNTMTSIINSEMERLELGAVIPPTTATTLAGMQLLVVSISSGNLRFKVLFPKMEGTPKIGGGKRKSVERSSHSTNITMVGRLALTQGNVVFSNITVQALDSIVFEFAAAQGTAEQTLSMARTTVHEDIGVPMGKNLLQVANIVFQIFQEGVKYLSS</sequence>
<dbReference type="Proteomes" id="UP000440578">
    <property type="component" value="Unassembled WGS sequence"/>
</dbReference>
<accession>A0A6A4WZU8</accession>
<comment type="caution">
    <text evidence="2">The sequence shown here is derived from an EMBL/GenBank/DDBJ whole genome shotgun (WGS) entry which is preliminary data.</text>
</comment>
<organism evidence="2 3">
    <name type="scientific">Amphibalanus amphitrite</name>
    <name type="common">Striped barnacle</name>
    <name type="synonym">Balanus amphitrite</name>
    <dbReference type="NCBI Taxonomy" id="1232801"/>
    <lineage>
        <taxon>Eukaryota</taxon>
        <taxon>Metazoa</taxon>
        <taxon>Ecdysozoa</taxon>
        <taxon>Arthropoda</taxon>
        <taxon>Crustacea</taxon>
        <taxon>Multicrustacea</taxon>
        <taxon>Cirripedia</taxon>
        <taxon>Thoracica</taxon>
        <taxon>Thoracicalcarea</taxon>
        <taxon>Balanomorpha</taxon>
        <taxon>Balanoidea</taxon>
        <taxon>Balanidae</taxon>
        <taxon>Amphibalaninae</taxon>
        <taxon>Amphibalanus</taxon>
    </lineage>
</organism>
<gene>
    <name evidence="2" type="ORF">FJT64_016357</name>
</gene>
<evidence type="ECO:0000313" key="2">
    <source>
        <dbReference type="EMBL" id="KAF0313026.1"/>
    </source>
</evidence>
<evidence type="ECO:0000256" key="1">
    <source>
        <dbReference type="SAM" id="MobiDB-lite"/>
    </source>
</evidence>
<protein>
    <submittedName>
        <fullName evidence="2">Uncharacterized protein</fullName>
    </submittedName>
</protein>
<dbReference type="AlphaFoldDB" id="A0A6A4WZU8"/>
<keyword evidence="3" id="KW-1185">Reference proteome</keyword>
<reference evidence="2 3" key="1">
    <citation type="submission" date="2019-07" db="EMBL/GenBank/DDBJ databases">
        <title>Draft genome assembly of a fouling barnacle, Amphibalanus amphitrite (Darwin, 1854): The first reference genome for Thecostraca.</title>
        <authorList>
            <person name="Kim W."/>
        </authorList>
    </citation>
    <scope>NUCLEOTIDE SEQUENCE [LARGE SCALE GENOMIC DNA]</scope>
    <source>
        <strain evidence="2">SNU_AA5</strain>
        <tissue evidence="2">Soma without cirri and trophi</tissue>
    </source>
</reference>
<name>A0A6A4WZU8_AMPAM</name>